<comment type="similarity">
    <text evidence="3 15">Belongs to the anaerobic coproporphyrinogen-III oxidase family.</text>
</comment>
<feature type="binding site" evidence="17">
    <location>
        <position position="60"/>
    </location>
    <ligand>
        <name>[4Fe-4S] cluster</name>
        <dbReference type="ChEBI" id="CHEBI:49883"/>
        <note>4Fe-4S-S-AdoMet</note>
    </ligand>
</feature>
<reference evidence="19 20" key="1">
    <citation type="journal article" date="2014" name="Int. J. Syst. Evol. Microbiol.">
        <title>Sneathiella chungangensis sp. nov., isolated from a marine sand, and emended description of the genus Sneathiella.</title>
        <authorList>
            <person name="Siamphan C."/>
            <person name="Kim H."/>
            <person name="Lee J.S."/>
            <person name="Kim W."/>
        </authorList>
    </citation>
    <scope>NUCLEOTIDE SEQUENCE [LARGE SCALE GENOMIC DNA]</scope>
    <source>
        <strain evidence="19 20">KCTC 32476</strain>
    </source>
</reference>
<keyword evidence="6 15" id="KW-0963">Cytoplasm</keyword>
<dbReference type="Pfam" id="PF06969">
    <property type="entry name" value="HemN_C"/>
    <property type="match status" value="1"/>
</dbReference>
<feature type="binding site" evidence="16">
    <location>
        <position position="50"/>
    </location>
    <ligand>
        <name>S-adenosyl-L-methionine</name>
        <dbReference type="ChEBI" id="CHEBI:59789"/>
        <label>1</label>
    </ligand>
</feature>
<dbReference type="GO" id="GO:0051989">
    <property type="term" value="F:coproporphyrinogen dehydrogenase activity"/>
    <property type="evidence" value="ECO:0007669"/>
    <property type="project" value="UniProtKB-EC"/>
</dbReference>
<dbReference type="AlphaFoldDB" id="A0A845MHQ9"/>
<dbReference type="UniPathway" id="UPA00251">
    <property type="reaction ID" value="UER00323"/>
</dbReference>
<keyword evidence="11 15" id="KW-0411">Iron-sulfur</keyword>
<evidence type="ECO:0000256" key="10">
    <source>
        <dbReference type="ARBA" id="ARBA00023004"/>
    </source>
</evidence>
<evidence type="ECO:0000259" key="18">
    <source>
        <dbReference type="PROSITE" id="PS51918"/>
    </source>
</evidence>
<dbReference type="InterPro" id="IPR007197">
    <property type="entry name" value="rSAM"/>
</dbReference>
<dbReference type="RefSeq" id="WP_161339019.1">
    <property type="nucleotide sequence ID" value="NZ_JBHSDG010000004.1"/>
</dbReference>
<evidence type="ECO:0000256" key="8">
    <source>
        <dbReference type="ARBA" id="ARBA00022723"/>
    </source>
</evidence>
<feature type="binding site" evidence="16">
    <location>
        <position position="167"/>
    </location>
    <ligand>
        <name>S-adenosyl-L-methionine</name>
        <dbReference type="ChEBI" id="CHEBI:59789"/>
        <label>2</label>
    </ligand>
</feature>
<dbReference type="GO" id="GO:0046872">
    <property type="term" value="F:metal ion binding"/>
    <property type="evidence" value="ECO:0007669"/>
    <property type="project" value="UniProtKB-KW"/>
</dbReference>
<sequence length="449" mass="49915">MTQGVRDRLNQSVPRYTSYPTAPHFSPAVTPQVYKDWLRALDPRKPLSLYLHVPFCQKMCWYCGCHTKIVARYDPVARYARALQAEIALLADTLPGHFSVSHVHWGGGTPTMLSAVDFSSIMSLIGDRFTIAEDAELAIEIDPRTVDRSKIEALASAGINRASLGVQDFNPEVQQAINRVQSFELTRDVTENLRAAGIDRINFDLMYGLPKQRVDDVLKTIELSHKLRPDRIALFGYAHVPWMKSHMKMIRDDDLPGSEDRFRQSNAAAERLLSLGYRQIGLDHFARADDAMSVALDEGRLSRNFQGYTVDGADALLGIGASSIGRLPQGYVQNIVPMQGYEKEVLGGHFPAARGIAIDDDDRLRGLVIERLMCDLEVDLDAAARQFGADASYFANELAELETFEADGLVSLQDNHIVILPAGRLLVRTVCALFDRYLSQGLAQHSKAV</sequence>
<feature type="binding site" evidence="16">
    <location>
        <position position="204"/>
    </location>
    <ligand>
        <name>S-adenosyl-L-methionine</name>
        <dbReference type="ChEBI" id="CHEBI:59789"/>
        <label>2</label>
    </ligand>
</feature>
<dbReference type="Gene3D" id="3.80.30.20">
    <property type="entry name" value="tm_1862 like domain"/>
    <property type="match status" value="1"/>
</dbReference>
<evidence type="ECO:0000256" key="13">
    <source>
        <dbReference type="ARBA" id="ARBA00024295"/>
    </source>
</evidence>
<dbReference type="GO" id="GO:0006782">
    <property type="term" value="P:protoporphyrinogen IX biosynthetic process"/>
    <property type="evidence" value="ECO:0007669"/>
    <property type="project" value="UniProtKB-UniPathway"/>
</dbReference>
<keyword evidence="5 15" id="KW-0004">4Fe-4S</keyword>
<dbReference type="InterPro" id="IPR034505">
    <property type="entry name" value="Coproporphyrinogen-III_oxidase"/>
</dbReference>
<dbReference type="CDD" id="cd01335">
    <property type="entry name" value="Radical_SAM"/>
    <property type="match status" value="1"/>
</dbReference>
<feature type="binding site" evidence="16">
    <location>
        <position position="238"/>
    </location>
    <ligand>
        <name>S-adenosyl-L-methionine</name>
        <dbReference type="ChEBI" id="CHEBI:59789"/>
        <label>2</label>
    </ligand>
</feature>
<name>A0A845MHQ9_9PROT</name>
<feature type="binding site" evidence="17">
    <location>
        <position position="63"/>
    </location>
    <ligand>
        <name>[4Fe-4S] cluster</name>
        <dbReference type="ChEBI" id="CHEBI:49883"/>
        <note>4Fe-4S-S-AdoMet</note>
    </ligand>
</feature>
<protein>
    <recommendedName>
        <fullName evidence="15">Coproporphyrinogen-III oxidase</fullName>
        <ecNumber evidence="15">1.3.98.3</ecNumber>
    </recommendedName>
</protein>
<dbReference type="SFLD" id="SFLDS00029">
    <property type="entry name" value="Radical_SAM"/>
    <property type="match status" value="1"/>
</dbReference>
<proteinExistence type="inferred from homology"/>
<dbReference type="Gene3D" id="1.10.10.920">
    <property type="match status" value="1"/>
</dbReference>
<evidence type="ECO:0000256" key="3">
    <source>
        <dbReference type="ARBA" id="ARBA00005493"/>
    </source>
</evidence>
<keyword evidence="7 15" id="KW-0949">S-adenosyl-L-methionine</keyword>
<evidence type="ECO:0000313" key="20">
    <source>
        <dbReference type="Proteomes" id="UP000445696"/>
    </source>
</evidence>
<dbReference type="InterPro" id="IPR058240">
    <property type="entry name" value="rSAM_sf"/>
</dbReference>
<feature type="binding site" evidence="16">
    <location>
        <position position="324"/>
    </location>
    <ligand>
        <name>S-adenosyl-L-methionine</name>
        <dbReference type="ChEBI" id="CHEBI:59789"/>
        <label>1</label>
    </ligand>
</feature>
<evidence type="ECO:0000256" key="6">
    <source>
        <dbReference type="ARBA" id="ARBA00022490"/>
    </source>
</evidence>
<feature type="binding site" evidence="16">
    <location>
        <begin position="62"/>
        <end position="64"/>
    </location>
    <ligand>
        <name>S-adenosyl-L-methionine</name>
        <dbReference type="ChEBI" id="CHEBI:59789"/>
        <label>2</label>
    </ligand>
</feature>
<evidence type="ECO:0000313" key="19">
    <source>
        <dbReference type="EMBL" id="MZR22554.1"/>
    </source>
</evidence>
<dbReference type="SFLD" id="SFLDG01065">
    <property type="entry name" value="anaerobic_coproporphyrinogen-I"/>
    <property type="match status" value="1"/>
</dbReference>
<keyword evidence="10 15" id="KW-0408">Iron</keyword>
<gene>
    <name evidence="19" type="primary">hemN</name>
    <name evidence="19" type="ORF">GQF03_09430</name>
</gene>
<dbReference type="SFLD" id="SFLDG01082">
    <property type="entry name" value="B12-binding_domain_containing"/>
    <property type="match status" value="1"/>
</dbReference>
<evidence type="ECO:0000256" key="15">
    <source>
        <dbReference type="PIRNR" id="PIRNR000167"/>
    </source>
</evidence>
<feature type="binding site" evidence="16">
    <location>
        <position position="179"/>
    </location>
    <ligand>
        <name>S-adenosyl-L-methionine</name>
        <dbReference type="ChEBI" id="CHEBI:59789"/>
        <label>2</label>
    </ligand>
</feature>
<evidence type="ECO:0000256" key="12">
    <source>
        <dbReference type="ARBA" id="ARBA00023244"/>
    </source>
</evidence>
<evidence type="ECO:0000256" key="11">
    <source>
        <dbReference type="ARBA" id="ARBA00023014"/>
    </source>
</evidence>
<feature type="domain" description="Radical SAM core" evidence="18">
    <location>
        <begin position="41"/>
        <end position="278"/>
    </location>
</feature>
<dbReference type="OrthoDB" id="9808022at2"/>
<organism evidence="19 20">
    <name type="scientific">Sneathiella chungangensis</name>
    <dbReference type="NCBI Taxonomy" id="1418234"/>
    <lineage>
        <taxon>Bacteria</taxon>
        <taxon>Pseudomonadati</taxon>
        <taxon>Pseudomonadota</taxon>
        <taxon>Alphaproteobacteria</taxon>
        <taxon>Sneathiellales</taxon>
        <taxon>Sneathiellaceae</taxon>
        <taxon>Sneathiella</taxon>
    </lineage>
</organism>
<dbReference type="Proteomes" id="UP000445696">
    <property type="component" value="Unassembled WGS sequence"/>
</dbReference>
<dbReference type="SMART" id="SM00729">
    <property type="entry name" value="Elp3"/>
    <property type="match status" value="1"/>
</dbReference>
<comment type="cofactor">
    <cofactor evidence="15 17">
        <name>[4Fe-4S] cluster</name>
        <dbReference type="ChEBI" id="CHEBI:49883"/>
    </cofactor>
    <text evidence="15 17">Binds 1 [4Fe-4S] cluster. The cluster is coordinated with 3 cysteines and an exchangeable S-adenosyl-L-methionine.</text>
</comment>
<dbReference type="InterPro" id="IPR023404">
    <property type="entry name" value="rSAM_horseshoe"/>
</dbReference>
<dbReference type="EC" id="1.3.98.3" evidence="15"/>
<keyword evidence="9 15" id="KW-0560">Oxidoreductase</keyword>
<feature type="binding site" evidence="16">
    <location>
        <begin position="108"/>
        <end position="109"/>
    </location>
    <ligand>
        <name>S-adenosyl-L-methionine</name>
        <dbReference type="ChEBI" id="CHEBI:59789"/>
        <label>2</label>
    </ligand>
</feature>
<keyword evidence="8 15" id="KW-0479">Metal-binding</keyword>
<accession>A0A845MHQ9</accession>
<dbReference type="GO" id="GO:0051539">
    <property type="term" value="F:4 iron, 4 sulfur cluster binding"/>
    <property type="evidence" value="ECO:0007669"/>
    <property type="project" value="UniProtKB-KW"/>
</dbReference>
<evidence type="ECO:0000256" key="1">
    <source>
        <dbReference type="ARBA" id="ARBA00004496"/>
    </source>
</evidence>
<keyword evidence="12 15" id="KW-0627">Porphyrin biosynthesis</keyword>
<comment type="subunit">
    <text evidence="4">Monomer.</text>
</comment>
<dbReference type="InterPro" id="IPR010723">
    <property type="entry name" value="HemN_C"/>
</dbReference>
<comment type="catalytic activity">
    <reaction evidence="14 15">
        <text>coproporphyrinogen III + 2 S-adenosyl-L-methionine = protoporphyrinogen IX + 2 5'-deoxyadenosine + 2 L-methionine + 2 CO2</text>
        <dbReference type="Rhea" id="RHEA:15425"/>
        <dbReference type="ChEBI" id="CHEBI:16526"/>
        <dbReference type="ChEBI" id="CHEBI:17319"/>
        <dbReference type="ChEBI" id="CHEBI:57307"/>
        <dbReference type="ChEBI" id="CHEBI:57309"/>
        <dbReference type="ChEBI" id="CHEBI:57844"/>
        <dbReference type="ChEBI" id="CHEBI:59789"/>
        <dbReference type="EC" id="1.3.98.3"/>
    </reaction>
</comment>
<dbReference type="InterPro" id="IPR006638">
    <property type="entry name" value="Elp3/MiaA/NifB-like_rSAM"/>
</dbReference>
<dbReference type="SUPFAM" id="SSF102114">
    <property type="entry name" value="Radical SAM enzymes"/>
    <property type="match status" value="1"/>
</dbReference>
<evidence type="ECO:0000256" key="14">
    <source>
        <dbReference type="ARBA" id="ARBA00048321"/>
    </source>
</evidence>
<dbReference type="GO" id="GO:0004109">
    <property type="term" value="F:coproporphyrinogen oxidase activity"/>
    <property type="evidence" value="ECO:0007669"/>
    <property type="project" value="InterPro"/>
</dbReference>
<evidence type="ECO:0000256" key="7">
    <source>
        <dbReference type="ARBA" id="ARBA00022691"/>
    </source>
</evidence>
<dbReference type="Pfam" id="PF04055">
    <property type="entry name" value="Radical_SAM"/>
    <property type="match status" value="1"/>
</dbReference>
<comment type="caution">
    <text evidence="19">The sequence shown here is derived from an EMBL/GenBank/DDBJ whole genome shotgun (WGS) entry which is preliminary data.</text>
</comment>
<evidence type="ECO:0000256" key="9">
    <source>
        <dbReference type="ARBA" id="ARBA00023002"/>
    </source>
</evidence>
<comment type="function">
    <text evidence="13">Involved in the heme biosynthesis. Catalyzes the anaerobic oxidative decarboxylation of propionate groups of rings A and B of coproporphyrinogen III to yield the vinyl groups in protoporphyrinogen IX.</text>
</comment>
<evidence type="ECO:0000256" key="16">
    <source>
        <dbReference type="PIRSR" id="PIRSR000167-1"/>
    </source>
</evidence>
<feature type="binding site" evidence="16">
    <location>
        <position position="107"/>
    </location>
    <ligand>
        <name>S-adenosyl-L-methionine</name>
        <dbReference type="ChEBI" id="CHEBI:59789"/>
        <label>1</label>
    </ligand>
</feature>
<dbReference type="EMBL" id="WTVA01000004">
    <property type="protein sequence ID" value="MZR22554.1"/>
    <property type="molecule type" value="Genomic_DNA"/>
</dbReference>
<keyword evidence="20" id="KW-1185">Reference proteome</keyword>
<evidence type="ECO:0000256" key="5">
    <source>
        <dbReference type="ARBA" id="ARBA00022485"/>
    </source>
</evidence>
<dbReference type="PANTHER" id="PTHR13932">
    <property type="entry name" value="COPROPORPHYRINIGEN III OXIDASE"/>
    <property type="match status" value="1"/>
</dbReference>
<evidence type="ECO:0000256" key="17">
    <source>
        <dbReference type="PIRSR" id="PIRSR000167-2"/>
    </source>
</evidence>
<evidence type="ECO:0000256" key="4">
    <source>
        <dbReference type="ARBA" id="ARBA00011245"/>
    </source>
</evidence>
<dbReference type="NCBIfam" id="TIGR00538">
    <property type="entry name" value="hemN"/>
    <property type="match status" value="1"/>
</dbReference>
<comment type="subcellular location">
    <subcellularLocation>
        <location evidence="1 15">Cytoplasm</location>
    </subcellularLocation>
</comment>
<dbReference type="GO" id="GO:0005737">
    <property type="term" value="C:cytoplasm"/>
    <property type="evidence" value="ECO:0007669"/>
    <property type="project" value="UniProtKB-SubCell"/>
</dbReference>
<dbReference type="PANTHER" id="PTHR13932:SF6">
    <property type="entry name" value="OXYGEN-INDEPENDENT COPROPORPHYRINOGEN III OXIDASE"/>
    <property type="match status" value="1"/>
</dbReference>
<dbReference type="InterPro" id="IPR004558">
    <property type="entry name" value="Coprogen_oxidase_HemN"/>
</dbReference>
<feature type="binding site" evidence="16">
    <location>
        <position position="140"/>
    </location>
    <ligand>
        <name>S-adenosyl-L-methionine</name>
        <dbReference type="ChEBI" id="CHEBI:59789"/>
        <label>1</label>
    </ligand>
</feature>
<dbReference type="PIRSF" id="PIRSF000167">
    <property type="entry name" value="HemN"/>
    <property type="match status" value="1"/>
</dbReference>
<evidence type="ECO:0000256" key="2">
    <source>
        <dbReference type="ARBA" id="ARBA00004785"/>
    </source>
</evidence>
<feature type="binding site" evidence="17">
    <location>
        <position position="56"/>
    </location>
    <ligand>
        <name>[4Fe-4S] cluster</name>
        <dbReference type="ChEBI" id="CHEBI:49883"/>
        <note>4Fe-4S-S-AdoMet</note>
    </ligand>
</feature>
<dbReference type="PROSITE" id="PS51918">
    <property type="entry name" value="RADICAL_SAM"/>
    <property type="match status" value="1"/>
</dbReference>
<comment type="pathway">
    <text evidence="2 15">Porphyrin-containing compound metabolism; protoporphyrin-IX biosynthesis; protoporphyrinogen-IX from coproporphyrinogen-III (AdoMet route): step 1/1.</text>
</comment>